<gene>
    <name evidence="15" type="ORF">GGR43_003516</name>
</gene>
<evidence type="ECO:0000256" key="5">
    <source>
        <dbReference type="ARBA" id="ARBA00022519"/>
    </source>
</evidence>
<proteinExistence type="inferred from homology"/>
<keyword evidence="16" id="KW-1185">Reference proteome</keyword>
<feature type="compositionally biased region" description="Basic and acidic residues" evidence="10">
    <location>
        <begin position="1"/>
        <end position="11"/>
    </location>
</feature>
<evidence type="ECO:0000256" key="9">
    <source>
        <dbReference type="SAM" id="Coils"/>
    </source>
</evidence>
<dbReference type="PANTHER" id="PTHR30386:SF19">
    <property type="entry name" value="MULTIDRUG EXPORT PROTEIN EMRA-RELATED"/>
    <property type="match status" value="1"/>
</dbReference>
<dbReference type="InterPro" id="IPR058624">
    <property type="entry name" value="MdtA-like_HH"/>
</dbReference>
<keyword evidence="8 11" id="KW-0472">Membrane</keyword>
<reference evidence="15 16" key="1">
    <citation type="submission" date="2020-08" db="EMBL/GenBank/DDBJ databases">
        <title>Genomic Encyclopedia of Type Strains, Phase IV (KMG-IV): sequencing the most valuable type-strain genomes for metagenomic binning, comparative biology and taxonomic classification.</title>
        <authorList>
            <person name="Goeker M."/>
        </authorList>
    </citation>
    <scope>NUCLEOTIDE SEQUENCE [LARGE SCALE GENOMIC DNA]</scope>
    <source>
        <strain evidence="15 16">DSM 26189</strain>
    </source>
</reference>
<dbReference type="Pfam" id="PF25963">
    <property type="entry name" value="Beta-barrel_AAEA"/>
    <property type="match status" value="1"/>
</dbReference>
<dbReference type="GO" id="GO:0042910">
    <property type="term" value="F:xenobiotic transmembrane transporter activity"/>
    <property type="evidence" value="ECO:0007669"/>
    <property type="project" value="InterPro"/>
</dbReference>
<dbReference type="PANTHER" id="PTHR30386">
    <property type="entry name" value="MEMBRANE FUSION SUBUNIT OF EMRAB-TOLC MULTIDRUG EFFLUX PUMP"/>
    <property type="match status" value="1"/>
</dbReference>
<protein>
    <submittedName>
        <fullName evidence="15">Membrane fusion protein (Multidrug efflux system)</fullName>
    </submittedName>
</protein>
<evidence type="ECO:0000256" key="6">
    <source>
        <dbReference type="ARBA" id="ARBA00022692"/>
    </source>
</evidence>
<keyword evidence="5" id="KW-0997">Cell inner membrane</keyword>
<comment type="subcellular location">
    <subcellularLocation>
        <location evidence="1">Cell inner membrane</location>
        <topology evidence="1">Single-pass membrane protein</topology>
    </subcellularLocation>
</comment>
<feature type="transmembrane region" description="Helical" evidence="11">
    <location>
        <begin position="35"/>
        <end position="56"/>
    </location>
</feature>
<organism evidence="15 16">
    <name type="scientific">Sphingobium jiangsuense</name>
    <dbReference type="NCBI Taxonomy" id="870476"/>
    <lineage>
        <taxon>Bacteria</taxon>
        <taxon>Pseudomonadati</taxon>
        <taxon>Pseudomonadota</taxon>
        <taxon>Alphaproteobacteria</taxon>
        <taxon>Sphingomonadales</taxon>
        <taxon>Sphingomonadaceae</taxon>
        <taxon>Sphingobium</taxon>
    </lineage>
</organism>
<dbReference type="NCBIfam" id="TIGR00998">
    <property type="entry name" value="8a0101"/>
    <property type="match status" value="1"/>
</dbReference>
<dbReference type="Pfam" id="PF25876">
    <property type="entry name" value="HH_MFP_RND"/>
    <property type="match status" value="1"/>
</dbReference>
<keyword evidence="7 11" id="KW-1133">Transmembrane helix</keyword>
<dbReference type="Gene3D" id="2.40.50.100">
    <property type="match status" value="1"/>
</dbReference>
<evidence type="ECO:0000259" key="12">
    <source>
        <dbReference type="Pfam" id="PF25876"/>
    </source>
</evidence>
<dbReference type="GO" id="GO:0005886">
    <property type="term" value="C:plasma membrane"/>
    <property type="evidence" value="ECO:0007669"/>
    <property type="project" value="UniProtKB-SubCell"/>
</dbReference>
<dbReference type="EMBL" id="JACIDT010000015">
    <property type="protein sequence ID" value="MBB3927779.1"/>
    <property type="molecule type" value="Genomic_DNA"/>
</dbReference>
<evidence type="ECO:0000313" key="15">
    <source>
        <dbReference type="EMBL" id="MBB3927779.1"/>
    </source>
</evidence>
<dbReference type="InterPro" id="IPR005694">
    <property type="entry name" value="MFP_proteobact"/>
</dbReference>
<dbReference type="Gene3D" id="2.40.30.170">
    <property type="match status" value="1"/>
</dbReference>
<evidence type="ECO:0000256" key="7">
    <source>
        <dbReference type="ARBA" id="ARBA00022989"/>
    </source>
</evidence>
<comment type="similarity">
    <text evidence="2">Belongs to the membrane fusion protein (MFP) (TC 8.A.1) family.</text>
</comment>
<dbReference type="Proteomes" id="UP000571950">
    <property type="component" value="Unassembled WGS sequence"/>
</dbReference>
<keyword evidence="9" id="KW-0175">Coiled coil</keyword>
<dbReference type="AlphaFoldDB" id="A0A7W6FS78"/>
<keyword evidence="4" id="KW-1003">Cell membrane</keyword>
<dbReference type="Pfam" id="PF25917">
    <property type="entry name" value="BSH_RND"/>
    <property type="match status" value="1"/>
</dbReference>
<evidence type="ECO:0000259" key="13">
    <source>
        <dbReference type="Pfam" id="PF25917"/>
    </source>
</evidence>
<feature type="domain" description="p-hydroxybenzoic acid efflux pump subunit AaeA-like beta-barrel" evidence="14">
    <location>
        <begin position="292"/>
        <end position="381"/>
    </location>
</feature>
<feature type="coiled-coil region" evidence="9">
    <location>
        <begin position="113"/>
        <end position="220"/>
    </location>
</feature>
<dbReference type="RefSeq" id="WP_188073248.1">
    <property type="nucleotide sequence ID" value="NZ_BSPS01000028.1"/>
</dbReference>
<evidence type="ECO:0000256" key="3">
    <source>
        <dbReference type="ARBA" id="ARBA00022448"/>
    </source>
</evidence>
<evidence type="ECO:0000256" key="10">
    <source>
        <dbReference type="SAM" id="MobiDB-lite"/>
    </source>
</evidence>
<feature type="region of interest" description="Disordered" evidence="10">
    <location>
        <begin position="1"/>
        <end position="24"/>
    </location>
</feature>
<accession>A0A7W6FS78</accession>
<sequence>MAEADSPRQKEAVPAPDATADGEARERRKALRRKWLLRLGLGVTVVLACWLLWYLLIGRNHVSTDNAYVNAEMAQITPLVSAQVIAVNVRDTQAVKRGDILVRLDPSDARIAVAQAEADLAEARRKFRQTSATSTALSSQVQARAADIEQAQARLATARADFDKARVDLQRRERLEGSGAISGEELTQARNAFATAQAALKEAEAAIAQARSTRAAAEGQYAANEALVRGSSEDSDPAVLAARARLDAARLDLSRTVIRAPIDGVVTRRQVQVGQRVAQGAAIMTIVPVAKVYVDANFKEQQLRRVRIGMPAKVVTDLYGGNVVYHGRVAGFSGGTGASMALIPAQNATGNWIKVVQRLPVRIELDPKDLAAHPLRVGLSTEVEIDLSGG</sequence>
<dbReference type="InterPro" id="IPR050739">
    <property type="entry name" value="MFP"/>
</dbReference>
<evidence type="ECO:0000256" key="2">
    <source>
        <dbReference type="ARBA" id="ARBA00009477"/>
    </source>
</evidence>
<feature type="domain" description="Multidrug resistance protein MdtA-like alpha-helical hairpin" evidence="12">
    <location>
        <begin position="149"/>
        <end position="211"/>
    </location>
</feature>
<evidence type="ECO:0000256" key="8">
    <source>
        <dbReference type="ARBA" id="ARBA00023136"/>
    </source>
</evidence>
<feature type="domain" description="Multidrug resistance protein MdtA-like barrel-sandwich hybrid" evidence="13">
    <location>
        <begin position="73"/>
        <end position="287"/>
    </location>
</feature>
<evidence type="ECO:0000256" key="11">
    <source>
        <dbReference type="SAM" id="Phobius"/>
    </source>
</evidence>
<dbReference type="InterPro" id="IPR058625">
    <property type="entry name" value="MdtA-like_BSH"/>
</dbReference>
<keyword evidence="6 11" id="KW-0812">Transmembrane</keyword>
<comment type="caution">
    <text evidence="15">The sequence shown here is derived from an EMBL/GenBank/DDBJ whole genome shotgun (WGS) entry which is preliminary data.</text>
</comment>
<evidence type="ECO:0000256" key="1">
    <source>
        <dbReference type="ARBA" id="ARBA00004377"/>
    </source>
</evidence>
<evidence type="ECO:0000313" key="16">
    <source>
        <dbReference type="Proteomes" id="UP000571950"/>
    </source>
</evidence>
<dbReference type="SUPFAM" id="SSF111369">
    <property type="entry name" value="HlyD-like secretion proteins"/>
    <property type="match status" value="2"/>
</dbReference>
<evidence type="ECO:0000256" key="4">
    <source>
        <dbReference type="ARBA" id="ARBA00022475"/>
    </source>
</evidence>
<dbReference type="GO" id="GO:1990961">
    <property type="term" value="P:xenobiotic detoxification by transmembrane export across the plasma membrane"/>
    <property type="evidence" value="ECO:0007669"/>
    <property type="project" value="InterPro"/>
</dbReference>
<dbReference type="Gene3D" id="1.10.287.470">
    <property type="entry name" value="Helix hairpin bin"/>
    <property type="match status" value="2"/>
</dbReference>
<dbReference type="InterPro" id="IPR058634">
    <property type="entry name" value="AaeA-lik-b-barrel"/>
</dbReference>
<name>A0A7W6FS78_9SPHN</name>
<keyword evidence="3" id="KW-0813">Transport</keyword>
<evidence type="ECO:0000259" key="14">
    <source>
        <dbReference type="Pfam" id="PF25963"/>
    </source>
</evidence>